<sequence length="523" mass="59446">MKKVMRIKGHQNTSFDVTASDSMRKKTKLLQISASLKGSFLLGLVSIEGSASFLNDRMSSSRQCRMTMQYKETTLFKELIATDMEIKHPEIFERNEATHVVTAVLYGAEAFMVFDQMAADYQEKQDIQGNLKVMIDKIPLLKLTGEGKVAMTEEDKRRARRFSCKFHGDFKLKENPSSFEEAVIVYKRLPSMLGQKGEASVPMKVWLYPLNNLEPKAAKIVRDINASAVSMLESIIEHLHDAKMRAHDLIKLSKNMSLTVLRDKLETFQNKRAEYTIVFKRKLKGVLPQIRGGTVPETAFTDILRFHEESSFSKIKMREWLNEKETEITIVQSYISLLGSTSLVPPGPELDKVLYHPKLDTVVMFSFTSLEHPEPYLSNLEECLNCEDFAKMEDVKVAVQKTFSKNTAPWYKYPGAIPALRSCSPVFLVVKARCVRNPLHAVLISYISDDSHPGSSIRVYKNGQCINPHLKPPEKKKERELVVSEDDGRTSNQREENTTEDSLTFDDQETNEMILNVNLSANG</sequence>
<dbReference type="OrthoDB" id="8954335at2759"/>
<reference evidence="5" key="1">
    <citation type="submission" date="2025-08" db="UniProtKB">
        <authorList>
            <consortium name="RefSeq"/>
        </authorList>
    </citation>
    <scope>IDENTIFICATION</scope>
</reference>
<accession>A0A8M1KRD0</accession>
<evidence type="ECO:0000313" key="5">
    <source>
        <dbReference type="RefSeq" id="XP_042565180.1"/>
    </source>
</evidence>
<dbReference type="InterPro" id="IPR052090">
    <property type="entry name" value="Cytolytic_pore-forming_toxin"/>
</dbReference>
<evidence type="ECO:0000259" key="3">
    <source>
        <dbReference type="Pfam" id="PF21109"/>
    </source>
</evidence>
<dbReference type="GeneID" id="116222370"/>
<feature type="compositionally biased region" description="Basic and acidic residues" evidence="1">
    <location>
        <begin position="471"/>
        <end position="497"/>
    </location>
</feature>
<evidence type="ECO:0000256" key="1">
    <source>
        <dbReference type="SAM" id="MobiDB-lite"/>
    </source>
</evidence>
<evidence type="ECO:0000259" key="2">
    <source>
        <dbReference type="Pfam" id="PF18078"/>
    </source>
</evidence>
<dbReference type="InterPro" id="IPR040581">
    <property type="entry name" value="Thioredoxin_11"/>
</dbReference>
<feature type="domain" description="SNTX thioredoxin-like" evidence="2">
    <location>
        <begin position="344"/>
        <end position="471"/>
    </location>
</feature>
<dbReference type="Pfam" id="PF18078">
    <property type="entry name" value="Thioredoxin_11"/>
    <property type="match status" value="1"/>
</dbReference>
<dbReference type="Proteomes" id="UP000515152">
    <property type="component" value="Chromosome 11"/>
</dbReference>
<dbReference type="AlphaFoldDB" id="A0A8M1KRD0"/>
<gene>
    <name evidence="5" type="primary">LOC116222370</name>
</gene>
<keyword evidence="4" id="KW-1185">Reference proteome</keyword>
<dbReference type="KEGG" id="char:116222370"/>
<proteinExistence type="predicted"/>
<dbReference type="RefSeq" id="XP_042565180.1">
    <property type="nucleotide sequence ID" value="XM_042709246.1"/>
</dbReference>
<dbReference type="Pfam" id="PF21109">
    <property type="entry name" value="Stonustoxin_helical"/>
    <property type="match status" value="1"/>
</dbReference>
<dbReference type="PANTHER" id="PTHR31594:SF11">
    <property type="entry name" value="NEOVERRUCOTOXIN SUBUNIT ALPHA-LIKE ISOFORM X1-RELATED"/>
    <property type="match status" value="1"/>
</dbReference>
<evidence type="ECO:0000313" key="4">
    <source>
        <dbReference type="Proteomes" id="UP000515152"/>
    </source>
</evidence>
<feature type="domain" description="Stonustoxin-like helical" evidence="3">
    <location>
        <begin position="235"/>
        <end position="328"/>
    </location>
</feature>
<organism evidence="4 5">
    <name type="scientific">Clupea harengus</name>
    <name type="common">Atlantic herring</name>
    <dbReference type="NCBI Taxonomy" id="7950"/>
    <lineage>
        <taxon>Eukaryota</taxon>
        <taxon>Metazoa</taxon>
        <taxon>Chordata</taxon>
        <taxon>Craniata</taxon>
        <taxon>Vertebrata</taxon>
        <taxon>Euteleostomi</taxon>
        <taxon>Actinopterygii</taxon>
        <taxon>Neopterygii</taxon>
        <taxon>Teleostei</taxon>
        <taxon>Clupei</taxon>
        <taxon>Clupeiformes</taxon>
        <taxon>Clupeoidei</taxon>
        <taxon>Clupeidae</taxon>
        <taxon>Clupea</taxon>
    </lineage>
</organism>
<dbReference type="InterPro" id="IPR048997">
    <property type="entry name" value="Stonustoxin-like_helical"/>
</dbReference>
<name>A0A8M1KRD0_CLUHA</name>
<protein>
    <submittedName>
        <fullName evidence="5">Stonustoxin subunit alpha-like</fullName>
    </submittedName>
</protein>
<dbReference type="PANTHER" id="PTHR31594">
    <property type="entry name" value="AIG1-TYPE G DOMAIN-CONTAINING PROTEIN"/>
    <property type="match status" value="1"/>
</dbReference>
<feature type="region of interest" description="Disordered" evidence="1">
    <location>
        <begin position="468"/>
        <end position="509"/>
    </location>
</feature>